<feature type="domain" description="AP2/ERF" evidence="8">
    <location>
        <begin position="453"/>
        <end position="511"/>
    </location>
</feature>
<evidence type="ECO:0000256" key="4">
    <source>
        <dbReference type="ARBA" id="ARBA00023125"/>
    </source>
</evidence>
<dbReference type="InterPro" id="IPR016177">
    <property type="entry name" value="DNA-bd_dom_sf"/>
</dbReference>
<feature type="compositionally biased region" description="Low complexity" evidence="7">
    <location>
        <begin position="248"/>
        <end position="262"/>
    </location>
</feature>
<dbReference type="SUPFAM" id="SSF54171">
    <property type="entry name" value="DNA-binding domain"/>
    <property type="match status" value="2"/>
</dbReference>
<dbReference type="PANTHER" id="PTHR32467:SF72">
    <property type="entry name" value="AP2-LIKE ETHYLENE-RESPONSIVE TRANSCRIPTION FACTOR BBM"/>
    <property type="match status" value="1"/>
</dbReference>
<name>A0A5E4EBT6_PRUDU</name>
<accession>A0A5E4EBT6</accession>
<evidence type="ECO:0000313" key="10">
    <source>
        <dbReference type="Proteomes" id="UP000327085"/>
    </source>
</evidence>
<feature type="region of interest" description="Disordered" evidence="7">
    <location>
        <begin position="16"/>
        <end position="42"/>
    </location>
</feature>
<dbReference type="SMART" id="SM00380">
    <property type="entry name" value="AP2"/>
    <property type="match status" value="2"/>
</dbReference>
<evidence type="ECO:0000256" key="2">
    <source>
        <dbReference type="ARBA" id="ARBA00022737"/>
    </source>
</evidence>
<evidence type="ECO:0000256" key="6">
    <source>
        <dbReference type="ARBA" id="ARBA00023242"/>
    </source>
</evidence>
<dbReference type="GO" id="GO:0005634">
    <property type="term" value="C:nucleus"/>
    <property type="evidence" value="ECO:0007669"/>
    <property type="project" value="UniProtKB-SubCell"/>
</dbReference>
<feature type="compositionally biased region" description="Basic and acidic residues" evidence="7">
    <location>
        <begin position="233"/>
        <end position="247"/>
    </location>
</feature>
<keyword evidence="6" id="KW-0539">Nucleus</keyword>
<keyword evidence="2" id="KW-0677">Repeat</keyword>
<evidence type="ECO:0000313" key="9">
    <source>
        <dbReference type="EMBL" id="VVA13145.1"/>
    </source>
</evidence>
<reference evidence="10" key="1">
    <citation type="journal article" date="2020" name="Plant J.">
        <title>Transposons played a major role in the diversification between the closely related almond and peach genomes: results from the almond genome sequence.</title>
        <authorList>
            <person name="Alioto T."/>
            <person name="Alexiou K.G."/>
            <person name="Bardil A."/>
            <person name="Barteri F."/>
            <person name="Castanera R."/>
            <person name="Cruz F."/>
            <person name="Dhingra A."/>
            <person name="Duval H."/>
            <person name="Fernandez I Marti A."/>
            <person name="Frias L."/>
            <person name="Galan B."/>
            <person name="Garcia J.L."/>
            <person name="Howad W."/>
            <person name="Gomez-Garrido J."/>
            <person name="Gut M."/>
            <person name="Julca I."/>
            <person name="Morata J."/>
            <person name="Puigdomenech P."/>
            <person name="Ribeca P."/>
            <person name="Rubio Cabetas M.J."/>
            <person name="Vlasova A."/>
            <person name="Wirthensohn M."/>
            <person name="Garcia-Mas J."/>
            <person name="Gabaldon T."/>
            <person name="Casacuberta J.M."/>
            <person name="Arus P."/>
        </authorList>
    </citation>
    <scope>NUCLEOTIDE SEQUENCE [LARGE SCALE GENOMIC DNA]</scope>
    <source>
        <strain evidence="10">cv. Texas</strain>
    </source>
</reference>
<dbReference type="AlphaFoldDB" id="A0A5E4EBT6"/>
<feature type="compositionally biased region" description="Low complexity" evidence="7">
    <location>
        <begin position="193"/>
        <end position="205"/>
    </location>
</feature>
<dbReference type="Pfam" id="PF00847">
    <property type="entry name" value="AP2"/>
    <property type="match status" value="2"/>
</dbReference>
<dbReference type="GO" id="GO:0003677">
    <property type="term" value="F:DNA binding"/>
    <property type="evidence" value="ECO:0007669"/>
    <property type="project" value="UniProtKB-KW"/>
</dbReference>
<feature type="domain" description="AP2/ERF" evidence="8">
    <location>
        <begin position="351"/>
        <end position="417"/>
    </location>
</feature>
<keyword evidence="5" id="KW-0804">Transcription</keyword>
<evidence type="ECO:0000256" key="3">
    <source>
        <dbReference type="ARBA" id="ARBA00023015"/>
    </source>
</evidence>
<evidence type="ECO:0000256" key="1">
    <source>
        <dbReference type="ARBA" id="ARBA00004123"/>
    </source>
</evidence>
<dbReference type="PROSITE" id="PS51032">
    <property type="entry name" value="AP2_ERF"/>
    <property type="match status" value="2"/>
</dbReference>
<protein>
    <submittedName>
        <fullName evidence="9">PREDICTED: AP2</fullName>
    </submittedName>
</protein>
<dbReference type="OMA" id="RMPSWAM"/>
<dbReference type="InterPro" id="IPR036955">
    <property type="entry name" value="AP2/ERF_dom_sf"/>
</dbReference>
<dbReference type="FunCoup" id="A0A5E4EBT6">
    <property type="interactions" value="5"/>
</dbReference>
<comment type="subcellular location">
    <subcellularLocation>
        <location evidence="1">Nucleus</location>
    </subcellularLocation>
</comment>
<feature type="compositionally biased region" description="Polar residues" evidence="7">
    <location>
        <begin position="182"/>
        <end position="192"/>
    </location>
</feature>
<dbReference type="FunFam" id="3.30.730.10:FF:000002">
    <property type="entry name" value="AP2-like ethylene-responsive transcription factor"/>
    <property type="match status" value="1"/>
</dbReference>
<gene>
    <name evidence="9" type="ORF">ALMOND_2B016349</name>
</gene>
<proteinExistence type="predicted"/>
<organism evidence="9 10">
    <name type="scientific">Prunus dulcis</name>
    <name type="common">Almond</name>
    <name type="synonym">Amygdalus dulcis</name>
    <dbReference type="NCBI Taxonomy" id="3755"/>
    <lineage>
        <taxon>Eukaryota</taxon>
        <taxon>Viridiplantae</taxon>
        <taxon>Streptophyta</taxon>
        <taxon>Embryophyta</taxon>
        <taxon>Tracheophyta</taxon>
        <taxon>Spermatophyta</taxon>
        <taxon>Magnoliopsida</taxon>
        <taxon>eudicotyledons</taxon>
        <taxon>Gunneridae</taxon>
        <taxon>Pentapetalae</taxon>
        <taxon>rosids</taxon>
        <taxon>fabids</taxon>
        <taxon>Rosales</taxon>
        <taxon>Rosaceae</taxon>
        <taxon>Amygdaloideae</taxon>
        <taxon>Amygdaleae</taxon>
        <taxon>Prunus</taxon>
    </lineage>
</organism>
<feature type="region of interest" description="Disordered" evidence="7">
    <location>
        <begin position="178"/>
        <end position="205"/>
    </location>
</feature>
<keyword evidence="3" id="KW-0805">Transcription regulation</keyword>
<dbReference type="Proteomes" id="UP000327085">
    <property type="component" value="Chromosome 6"/>
</dbReference>
<dbReference type="GO" id="GO:0003700">
    <property type="term" value="F:DNA-binding transcription factor activity"/>
    <property type="evidence" value="ECO:0007669"/>
    <property type="project" value="InterPro"/>
</dbReference>
<dbReference type="Gramene" id="VVA13145">
    <property type="protein sequence ID" value="VVA13145"/>
    <property type="gene ID" value="Prudul26B016349"/>
</dbReference>
<dbReference type="FunFam" id="3.30.730.10:FF:000003">
    <property type="entry name" value="AP2-like ethylene-responsive transcription factor ANT"/>
    <property type="match status" value="1"/>
</dbReference>
<dbReference type="InterPro" id="IPR001471">
    <property type="entry name" value="AP2/ERF_dom"/>
</dbReference>
<dbReference type="InParanoid" id="A0A5E4EBT6"/>
<dbReference type="PRINTS" id="PR00367">
    <property type="entry name" value="ETHRSPELEMNT"/>
</dbReference>
<dbReference type="Gene3D" id="3.30.730.10">
    <property type="entry name" value="AP2/ERF domain"/>
    <property type="match status" value="2"/>
</dbReference>
<feature type="region of interest" description="Disordered" evidence="7">
    <location>
        <begin position="223"/>
        <end position="262"/>
    </location>
</feature>
<evidence type="ECO:0000259" key="8">
    <source>
        <dbReference type="PROSITE" id="PS51032"/>
    </source>
</evidence>
<keyword evidence="4" id="KW-0238">DNA-binding</keyword>
<dbReference type="EMBL" id="CABIKO010000006">
    <property type="protein sequence ID" value="VVA13145.1"/>
    <property type="molecule type" value="Genomic_DNA"/>
</dbReference>
<dbReference type="PANTHER" id="PTHR32467">
    <property type="entry name" value="AP2-LIKE ETHYLENE-RESPONSIVE TRANSCRIPTION FACTOR"/>
    <property type="match status" value="1"/>
</dbReference>
<sequence>MGSMNWLGFSLSPQEVVPADPSISEGDHHHHHHHDGHELSDDQTATLVSRLGFKYSDDISGTDVSGGCFDLTSHDDSSATTTAAAAVPNNHSHNHLIPPPFGMLHQAAAFNTTNIHSQGADWSNMNSSDSSTYKTTSDHLSMLMGSNNSYRSQNLENHHQQPKLENFLGRHSFVADEHHIGGQSSSSGTHAYNNNSTSSTSTSSSNIGLSMIKTWLRNQPAPVILPHHHDHHDHHDHQQRINKKDINTTDTTTTTSSSSSAVQTLSLSMSTGSHTHHNITSTAAAATGETCSSDRDNACNDNNKLAVVRTTTSIAPPPGIDSQTTSTTATATAVEAGPRKSVDTFGQRTSIYRGVTRHRWTGRYEAHLWDNSCRREGQTRKGRQVYLGGYDKEEKAARAYDLAALKYWGTTTTTNFPISNYEKEIDEMKHMTRQEYVASLRRKSSGFSRGASIYRGVTRHHQHGRWQARIGRVAGNKDLYLGTFSTQEEAAEAYDIAAIKFRGLNAVTNFDMTRYDVKSILDSSTLPIGGAAKRLKDVEQAAQHQHHEMSLLVDGHNRSAPTDDHHDKMMMMMMNGSTGTCHDQYHHHQQQQQQLIMGSGTAAADNYGSGTAGGWPTLAFNQAAAAAHQTPFGMHYYSSLVPYNNNSGQRVWCKQEQEQDIHSNTAPQSFYHHHQQQDQDQDLHHHQLLQLGSSHNFFQAAGMDSMEHSSGSNSVMYSTATATNGGGGGGGGDHGGYIIPMGTVISNDHNNGFGDGTNHDHQVKAVALGFENVFGSTTTSANATNVTGDAYNNHARNLYYLPQQQPQSSSVSSVSSAGVAKGGSAYDIHEAGQCNNWMPTAVPTSTNSNINMPPTFTVWNDT</sequence>
<dbReference type="CDD" id="cd00018">
    <property type="entry name" value="AP2"/>
    <property type="match status" value="2"/>
</dbReference>
<evidence type="ECO:0000256" key="5">
    <source>
        <dbReference type="ARBA" id="ARBA00023163"/>
    </source>
</evidence>
<evidence type="ECO:0000256" key="7">
    <source>
        <dbReference type="SAM" id="MobiDB-lite"/>
    </source>
</evidence>